<name>A0A397GUZ8_9GLOM</name>
<sequence>MKNWQRQLKLHVATAIKRHESPSNITERAVSGIAKQVSGKKIQISLRQLLKIVKPVIQQDIINSIANPDIARKQCKVKKKSVLNYPSSTSELSSDEEDVINLKWSCLFRRLPPHAIIDYNIVLYRRSMVVWAVS</sequence>
<dbReference type="AlphaFoldDB" id="A0A397GUZ8"/>
<evidence type="ECO:0000313" key="2">
    <source>
        <dbReference type="Proteomes" id="UP000266861"/>
    </source>
</evidence>
<evidence type="ECO:0000313" key="1">
    <source>
        <dbReference type="EMBL" id="RHZ53478.1"/>
    </source>
</evidence>
<dbReference type="OrthoDB" id="2430077at2759"/>
<dbReference type="EMBL" id="PQFF01000388">
    <property type="protein sequence ID" value="RHZ53478.1"/>
    <property type="molecule type" value="Genomic_DNA"/>
</dbReference>
<protein>
    <submittedName>
        <fullName evidence="1">Uncharacterized protein</fullName>
    </submittedName>
</protein>
<reference evidence="1 2" key="1">
    <citation type="submission" date="2018-08" db="EMBL/GenBank/DDBJ databases">
        <title>Genome and evolution of the arbuscular mycorrhizal fungus Diversispora epigaea (formerly Glomus versiforme) and its bacterial endosymbionts.</title>
        <authorList>
            <person name="Sun X."/>
            <person name="Fei Z."/>
            <person name="Harrison M."/>
        </authorList>
    </citation>
    <scope>NUCLEOTIDE SEQUENCE [LARGE SCALE GENOMIC DNA]</scope>
    <source>
        <strain evidence="1 2">IT104</strain>
    </source>
</reference>
<gene>
    <name evidence="1" type="ORF">Glove_441g96</name>
</gene>
<comment type="caution">
    <text evidence="1">The sequence shown here is derived from an EMBL/GenBank/DDBJ whole genome shotgun (WGS) entry which is preliminary data.</text>
</comment>
<proteinExistence type="predicted"/>
<accession>A0A397GUZ8</accession>
<organism evidence="1 2">
    <name type="scientific">Diversispora epigaea</name>
    <dbReference type="NCBI Taxonomy" id="1348612"/>
    <lineage>
        <taxon>Eukaryota</taxon>
        <taxon>Fungi</taxon>
        <taxon>Fungi incertae sedis</taxon>
        <taxon>Mucoromycota</taxon>
        <taxon>Glomeromycotina</taxon>
        <taxon>Glomeromycetes</taxon>
        <taxon>Diversisporales</taxon>
        <taxon>Diversisporaceae</taxon>
        <taxon>Diversispora</taxon>
    </lineage>
</organism>
<keyword evidence="2" id="KW-1185">Reference proteome</keyword>
<dbReference type="Proteomes" id="UP000266861">
    <property type="component" value="Unassembled WGS sequence"/>
</dbReference>